<organism evidence="1">
    <name type="scientific">hydrothermal vent metagenome</name>
    <dbReference type="NCBI Taxonomy" id="652676"/>
    <lineage>
        <taxon>unclassified sequences</taxon>
        <taxon>metagenomes</taxon>
        <taxon>ecological metagenomes</taxon>
    </lineage>
</organism>
<dbReference type="EMBL" id="UOFL01000105">
    <property type="protein sequence ID" value="VAW76353.1"/>
    <property type="molecule type" value="Genomic_DNA"/>
</dbReference>
<accession>A0A3B0YJP7</accession>
<gene>
    <name evidence="1" type="ORF">MNBD_GAMMA12-3182</name>
</gene>
<protein>
    <submittedName>
        <fullName evidence="1">Uncharacterized protein</fullName>
    </submittedName>
</protein>
<sequence length="126" mass="14598">MLMKLNDREDDLFQALLTTTKSAVSVIPGLGQVIAGWDAYHKSRFNRNVKKILEHLNNKIDDFELFFQEEWLTSDDGQQFTNKVVDASLDAQLEDKQELFINALINGVSKKDLEHLEKLKFIDMLR</sequence>
<proteinExistence type="predicted"/>
<dbReference type="AlphaFoldDB" id="A0A3B0YJP7"/>
<evidence type="ECO:0000313" key="1">
    <source>
        <dbReference type="EMBL" id="VAW76353.1"/>
    </source>
</evidence>
<name>A0A3B0YJP7_9ZZZZ</name>
<reference evidence="1" key="1">
    <citation type="submission" date="2018-06" db="EMBL/GenBank/DDBJ databases">
        <authorList>
            <person name="Zhirakovskaya E."/>
        </authorList>
    </citation>
    <scope>NUCLEOTIDE SEQUENCE</scope>
</reference>